<feature type="region of interest" description="Disordered" evidence="1">
    <location>
        <begin position="953"/>
        <end position="1021"/>
    </location>
</feature>
<feature type="compositionally biased region" description="Basic and acidic residues" evidence="1">
    <location>
        <begin position="216"/>
        <end position="233"/>
    </location>
</feature>
<feature type="region of interest" description="Disordered" evidence="1">
    <location>
        <begin position="836"/>
        <end position="893"/>
    </location>
</feature>
<evidence type="ECO:0000313" key="2">
    <source>
        <dbReference type="EMBL" id="KAH6896909.1"/>
    </source>
</evidence>
<reference evidence="2 3" key="1">
    <citation type="journal article" date="2021" name="Nat. Commun.">
        <title>Genetic determinants of endophytism in the Arabidopsis root mycobiome.</title>
        <authorList>
            <person name="Mesny F."/>
            <person name="Miyauchi S."/>
            <person name="Thiergart T."/>
            <person name="Pickel B."/>
            <person name="Atanasova L."/>
            <person name="Karlsson M."/>
            <person name="Huettel B."/>
            <person name="Barry K.W."/>
            <person name="Haridas S."/>
            <person name="Chen C."/>
            <person name="Bauer D."/>
            <person name="Andreopoulos W."/>
            <person name="Pangilinan J."/>
            <person name="LaButti K."/>
            <person name="Riley R."/>
            <person name="Lipzen A."/>
            <person name="Clum A."/>
            <person name="Drula E."/>
            <person name="Henrissat B."/>
            <person name="Kohler A."/>
            <person name="Grigoriev I.V."/>
            <person name="Martin F.M."/>
            <person name="Hacquard S."/>
        </authorList>
    </citation>
    <scope>NUCLEOTIDE SEQUENCE [LARGE SCALE GENOMIC DNA]</scope>
    <source>
        <strain evidence="2 3">MPI-CAGE-CH-0241</strain>
    </source>
</reference>
<feature type="compositionally biased region" description="Basic and acidic residues" evidence="1">
    <location>
        <begin position="587"/>
        <end position="607"/>
    </location>
</feature>
<feature type="compositionally biased region" description="Polar residues" evidence="1">
    <location>
        <begin position="975"/>
        <end position="985"/>
    </location>
</feature>
<feature type="compositionally biased region" description="Polar residues" evidence="1">
    <location>
        <begin position="1011"/>
        <end position="1021"/>
    </location>
</feature>
<organism evidence="2 3">
    <name type="scientific">Thelonectria olida</name>
    <dbReference type="NCBI Taxonomy" id="1576542"/>
    <lineage>
        <taxon>Eukaryota</taxon>
        <taxon>Fungi</taxon>
        <taxon>Dikarya</taxon>
        <taxon>Ascomycota</taxon>
        <taxon>Pezizomycotina</taxon>
        <taxon>Sordariomycetes</taxon>
        <taxon>Hypocreomycetidae</taxon>
        <taxon>Hypocreales</taxon>
        <taxon>Nectriaceae</taxon>
        <taxon>Thelonectria</taxon>
    </lineage>
</organism>
<feature type="compositionally biased region" description="Basic and acidic residues" evidence="1">
    <location>
        <begin position="387"/>
        <end position="404"/>
    </location>
</feature>
<feature type="compositionally biased region" description="Basic and acidic residues" evidence="1">
    <location>
        <begin position="986"/>
        <end position="1010"/>
    </location>
</feature>
<feature type="compositionally biased region" description="Low complexity" evidence="1">
    <location>
        <begin position="275"/>
        <end position="284"/>
    </location>
</feature>
<feature type="region of interest" description="Disordered" evidence="1">
    <location>
        <begin position="197"/>
        <end position="237"/>
    </location>
</feature>
<evidence type="ECO:0000256" key="1">
    <source>
        <dbReference type="SAM" id="MobiDB-lite"/>
    </source>
</evidence>
<dbReference type="EMBL" id="JAGPYM010000003">
    <property type="protein sequence ID" value="KAH6896909.1"/>
    <property type="molecule type" value="Genomic_DNA"/>
</dbReference>
<feature type="region of interest" description="Disordered" evidence="1">
    <location>
        <begin position="451"/>
        <end position="484"/>
    </location>
</feature>
<feature type="compositionally biased region" description="Low complexity" evidence="1">
    <location>
        <begin position="875"/>
        <end position="885"/>
    </location>
</feature>
<comment type="caution">
    <text evidence="2">The sequence shown here is derived from an EMBL/GenBank/DDBJ whole genome shotgun (WGS) entry which is preliminary data.</text>
</comment>
<evidence type="ECO:0000313" key="3">
    <source>
        <dbReference type="Proteomes" id="UP000777438"/>
    </source>
</evidence>
<keyword evidence="3" id="KW-1185">Reference proteome</keyword>
<protein>
    <submittedName>
        <fullName evidence="2">Uncharacterized protein</fullName>
    </submittedName>
</protein>
<feature type="region of interest" description="Disordered" evidence="1">
    <location>
        <begin position="377"/>
        <end position="409"/>
    </location>
</feature>
<dbReference type="Proteomes" id="UP000777438">
    <property type="component" value="Unassembled WGS sequence"/>
</dbReference>
<gene>
    <name evidence="2" type="ORF">B0T10DRAFT_583573</name>
</gene>
<proteinExistence type="predicted"/>
<dbReference type="AlphaFoldDB" id="A0A9P8WDB7"/>
<accession>A0A9P8WDB7</accession>
<feature type="region of interest" description="Disordered" evidence="1">
    <location>
        <begin position="268"/>
        <end position="304"/>
    </location>
</feature>
<feature type="region of interest" description="Disordered" evidence="1">
    <location>
        <begin position="580"/>
        <end position="612"/>
    </location>
</feature>
<feature type="compositionally biased region" description="Polar residues" evidence="1">
    <location>
        <begin position="455"/>
        <end position="474"/>
    </location>
</feature>
<name>A0A9P8WDB7_9HYPO</name>
<sequence>MVNPLFKRKRSLLRWPRKTQSDNRGLAPHHMYRVKYILKVYHRSPHGIVKFRGENKWTSSFPALILRLPEFIRSQVVVQNIANDPRLWLQVTPLLLFIESNLGPPYRKENNPTLFVWQPPETHRTYVFFACLTIKMTSNIYTSDKLLALKEKGLNVDVAETLWARLQSDPDIAEIIRFAPRPLPQIPEEPTRAPKITGKKVATERPPVKQLDGTESEWKYKGRSNSEHTERHPITAPADEAARKAEGFQRFYKAVVSPTHVRVTAGGRIVPNNRASSSPAGGPANAKWPRDRASGDASAPAQHVPAAQPGLPPFPAHQVQFGAQFGPFNPMVNGFVPGMHPAMAPGPTPYAFMSLPLGFNMNNGYAVPPPAFNHFLTPKPVANESNRSSRSDKQSESGMSEKSKPFNGQMMMPNGAQFYGYNLMPTQSLHPMSMPGQMMMPSIHGANPMNHSAGGKSSQPTTQQVGHFSGTRSSMPPLRKSPISSIRPSEITKKQIESLRSSLRYFEDQLQYNKHQIDEKVTEEQAQQIRNQIEHFGKILESQLAFEAHNYPKSETPINGERMDLSKIGNKTAGQMVALSSATGQHASKESIPKHASVTREKPHADDSSAINPAKSAHSFMRMKSQMGLVDADEDLSKKSSSLPANAAAAKPFTPRSVPSNSSLATIITNPSTPPPVPALQGNSNWSGFFKNQTNAGSSSVFLKASLVGGTNKNNFSVYDREPMDDEMSARRKLWGENPFSSQEDPSKFNRYSETRNIQLAGQHSQLQVQSADPFHGMATSGMDAIRSPLGDVTQSESLPREEDHMMSFYGAEIPRPISCRTQVSEVYRAFSHLGITNHGDRDESDCSPLTEVSAKSSSKNGSEETPDTKSPEASSSNGSGSSSSGKDEDEDTLIFRGRKAMMEARSKMRPHSNAILNSVFTKSKASVNAVPGKVSPATAQGVLPHYSGHATASLPTISNGVPLSRDQGAKLTDMNISPRTTSTTTEKRVENRPPVDRREMEQSQRDTSRQVKSSRSMATR</sequence>
<feature type="region of interest" description="Disordered" evidence="1">
    <location>
        <begin position="641"/>
        <end position="661"/>
    </location>
</feature>
<dbReference type="OrthoDB" id="5401902at2759"/>